<sequence length="470" mass="51750">MRSKDLYELTREELKQKFNNALESGDTAQIAQAFAEMAENIQQEVLERAKDAAAVEQMDASALAARGLRQLTSGEKKYYEAVINAMKSDSPKQALANLDVTMPKTIIEDVFDSLKAEHRLLAAIDFNNTTYVTEWILNKNGKQKAVWGEITAEIEKELSGDFEKMDMVMYILTAFMPVAKSMLDLGPEWIDSYVRQVLQDALYVGLEEGIVCGTGVKMPIGMTKDIEAAHADGEAYPDKTAIKVLVFTPEVYGGLISKLAVSRNGRPRTVGEVIMIVNSVDYFQRVFPATTIQRPDGTYANNVLPYPTEVIQSEEVPSGKAVLGIAKQYFMGIGAGKDGVIEYDDSYKFLQRERVYAGHLYGNGKPKDNNSFLVLDISELQPAAYMVYTEAAGPAISTAAYTAEGIAAYAGEPEIVEKEVEKKTWAEDELKNMTVQQIEGLAAYMKYTIEGSNKTEKIASFIAAQTGAGN</sequence>
<dbReference type="NCBIfam" id="TIGR01554">
    <property type="entry name" value="major_cap_HK97"/>
    <property type="match status" value="1"/>
</dbReference>
<dbReference type="Proteomes" id="UP000280696">
    <property type="component" value="Unassembled WGS sequence"/>
</dbReference>
<keyword evidence="4" id="KW-1185">Reference proteome</keyword>
<dbReference type="InterPro" id="IPR054612">
    <property type="entry name" value="Phage_capsid-like_C"/>
</dbReference>
<organism evidence="3 4">
    <name type="scientific">Parablautia intestinalis</name>
    <dbReference type="NCBI Taxonomy" id="2320100"/>
    <lineage>
        <taxon>Bacteria</taxon>
        <taxon>Bacillati</taxon>
        <taxon>Bacillota</taxon>
        <taxon>Clostridia</taxon>
        <taxon>Lachnospirales</taxon>
        <taxon>Lachnospiraceae</taxon>
        <taxon>Parablautia</taxon>
    </lineage>
</organism>
<evidence type="ECO:0000256" key="1">
    <source>
        <dbReference type="ARBA" id="ARBA00004328"/>
    </source>
</evidence>
<feature type="domain" description="Phage capsid-like C-terminal" evidence="2">
    <location>
        <begin position="100"/>
        <end position="232"/>
    </location>
</feature>
<protein>
    <submittedName>
        <fullName evidence="3">Phage major capsid protein</fullName>
    </submittedName>
</protein>
<evidence type="ECO:0000313" key="3">
    <source>
        <dbReference type="EMBL" id="RKI94300.1"/>
    </source>
</evidence>
<evidence type="ECO:0000313" key="4">
    <source>
        <dbReference type="Proteomes" id="UP000280696"/>
    </source>
</evidence>
<proteinExistence type="predicted"/>
<dbReference type="InterPro" id="IPR024455">
    <property type="entry name" value="Phage_capsid"/>
</dbReference>
<comment type="subcellular location">
    <subcellularLocation>
        <location evidence="1">Virion</location>
    </subcellularLocation>
</comment>
<dbReference type="RefSeq" id="WP_120466168.1">
    <property type="nucleotide sequence ID" value="NZ_RAYQ01000001.1"/>
</dbReference>
<comment type="caution">
    <text evidence="3">The sequence shown here is derived from an EMBL/GenBank/DDBJ whole genome shotgun (WGS) entry which is preliminary data.</text>
</comment>
<evidence type="ECO:0000259" key="2">
    <source>
        <dbReference type="Pfam" id="PF05065"/>
    </source>
</evidence>
<dbReference type="SUPFAM" id="SSF56563">
    <property type="entry name" value="Major capsid protein gp5"/>
    <property type="match status" value="1"/>
</dbReference>
<dbReference type="Pfam" id="PF05065">
    <property type="entry name" value="Phage_capsid"/>
    <property type="match status" value="1"/>
</dbReference>
<name>A0A3A9AS13_9FIRM</name>
<gene>
    <name evidence="3" type="ORF">D7V94_01785</name>
</gene>
<dbReference type="EMBL" id="RAYQ01000001">
    <property type="protein sequence ID" value="RKI94300.1"/>
    <property type="molecule type" value="Genomic_DNA"/>
</dbReference>
<dbReference type="AlphaFoldDB" id="A0A3A9AS13"/>
<accession>A0A3A9AS13</accession>
<dbReference type="OrthoDB" id="2043141at2"/>
<reference evidence="3 4" key="1">
    <citation type="submission" date="2018-09" db="EMBL/GenBank/DDBJ databases">
        <title>Murine metabolic-syndrome-specific gut microbial biobank.</title>
        <authorList>
            <person name="Liu C."/>
        </authorList>
    </citation>
    <scope>NUCLEOTIDE SEQUENCE [LARGE SCALE GENOMIC DNA]</scope>
    <source>
        <strain evidence="3 4">0.1xD8-82</strain>
    </source>
</reference>